<organism evidence="2 3">
    <name type="scientific">Haemophilus paraphrohaemolyticus HK411</name>
    <dbReference type="NCBI Taxonomy" id="1095743"/>
    <lineage>
        <taxon>Bacteria</taxon>
        <taxon>Pseudomonadati</taxon>
        <taxon>Pseudomonadota</taxon>
        <taxon>Gammaproteobacteria</taxon>
        <taxon>Pasteurellales</taxon>
        <taxon>Pasteurellaceae</taxon>
        <taxon>Haemophilus</taxon>
    </lineage>
</organism>
<evidence type="ECO:0000313" key="3">
    <source>
        <dbReference type="Proteomes" id="UP000003345"/>
    </source>
</evidence>
<sequence length="95" mass="10779">MEANNLKTHYSAKELLNMSLTNLPNSVQAIIYQAKKNNWKSQKRQGRGGGLEYELASLPIEIQNELLLKTTPAQTAVELQKIEETRPLASNEIWQ</sequence>
<dbReference type="eggNOG" id="COG2801">
    <property type="taxonomic scope" value="Bacteria"/>
</dbReference>
<reference evidence="2 3" key="1">
    <citation type="submission" date="2012-04" db="EMBL/GenBank/DDBJ databases">
        <authorList>
            <person name="Harkins D.M."/>
            <person name="Madupu R."/>
            <person name="Durkin A.S."/>
            <person name="Torralba M."/>
            <person name="Methe B."/>
            <person name="Sutton G.G."/>
            <person name="Nelson K.E."/>
        </authorList>
    </citation>
    <scope>NUCLEOTIDE SEQUENCE [LARGE SCALE GENOMIC DNA]</scope>
    <source>
        <strain evidence="2 3">HK411</strain>
    </source>
</reference>
<dbReference type="RefSeq" id="WP_005708336.1">
    <property type="nucleotide sequence ID" value="NZ_AJMU01000035.1"/>
</dbReference>
<dbReference type="Pfam" id="PF02316">
    <property type="entry name" value="HTH_Tnp_Mu_1"/>
    <property type="match status" value="1"/>
</dbReference>
<gene>
    <name evidence="2" type="ORF">HMPREF1054_2058</name>
</gene>
<dbReference type="Gene3D" id="1.10.10.10">
    <property type="entry name" value="Winged helix-like DNA-binding domain superfamily/Winged helix DNA-binding domain"/>
    <property type="match status" value="1"/>
</dbReference>
<evidence type="ECO:0000259" key="1">
    <source>
        <dbReference type="PROSITE" id="PS51702"/>
    </source>
</evidence>
<dbReference type="Proteomes" id="UP000003345">
    <property type="component" value="Unassembled WGS sequence"/>
</dbReference>
<dbReference type="PROSITE" id="PS51702">
    <property type="entry name" value="HTH_MU"/>
    <property type="match status" value="1"/>
</dbReference>
<evidence type="ECO:0000313" key="2">
    <source>
        <dbReference type="EMBL" id="EIG26611.1"/>
    </source>
</evidence>
<name>I2NLA0_9PAST</name>
<dbReference type="EMBL" id="AJMU01000035">
    <property type="protein sequence ID" value="EIG26611.1"/>
    <property type="molecule type" value="Genomic_DNA"/>
</dbReference>
<accession>I2NLA0</accession>
<dbReference type="GO" id="GO:0003677">
    <property type="term" value="F:DNA binding"/>
    <property type="evidence" value="ECO:0007669"/>
    <property type="project" value="UniProtKB-KW"/>
</dbReference>
<keyword evidence="2" id="KW-0238">DNA-binding</keyword>
<dbReference type="InterPro" id="IPR036388">
    <property type="entry name" value="WH-like_DNA-bd_sf"/>
</dbReference>
<dbReference type="AlphaFoldDB" id="I2NLA0"/>
<dbReference type="InterPro" id="IPR003314">
    <property type="entry name" value="Mu-type_HTH"/>
</dbReference>
<dbReference type="SUPFAM" id="SSF46955">
    <property type="entry name" value="Putative DNA-binding domain"/>
    <property type="match status" value="1"/>
</dbReference>
<comment type="caution">
    <text evidence="2">The sequence shown here is derived from an EMBL/GenBank/DDBJ whole genome shotgun (WGS) entry which is preliminary data.</text>
</comment>
<feature type="non-terminal residue" evidence="2">
    <location>
        <position position="95"/>
    </location>
</feature>
<proteinExistence type="predicted"/>
<feature type="domain" description="HTH Mu-type" evidence="1">
    <location>
        <begin position="8"/>
        <end position="74"/>
    </location>
</feature>
<dbReference type="InterPro" id="IPR009061">
    <property type="entry name" value="DNA-bd_dom_put_sf"/>
</dbReference>
<protein>
    <submittedName>
        <fullName evidence="2">Mu DNA-binding domain protein</fullName>
    </submittedName>
</protein>